<dbReference type="Pfam" id="PF13976">
    <property type="entry name" value="gag_pre-integrs"/>
    <property type="match status" value="1"/>
</dbReference>
<dbReference type="Proteomes" id="UP000257109">
    <property type="component" value="Unassembled WGS sequence"/>
</dbReference>
<name>A0A371EQV4_MUCPR</name>
<keyword evidence="4" id="KW-1185">Reference proteome</keyword>
<dbReference type="OrthoDB" id="418757at2759"/>
<protein>
    <recommendedName>
        <fullName evidence="2">GAG-pre-integrase domain-containing protein</fullName>
    </recommendedName>
</protein>
<sequence length="452" mass="51323">MVRELHDFWIDFFRLDNPWFLPLTLRSIRSGLKGVLLARIMEETFKVFITNLVPNGVVSLQMVKGKVLNKVMRRKAQGSSSQSEENKGKKGKSKEKDDDDDRVTITTGDDLVILRDFESMGINGVTKVIDVGDVFMQTNTRMQLWLRGFKHALDDCFNLIFVHMLNDGSYDNDFGYGKWKLTKGNLVVDRGEKIPKLYWTKALVAKDSVNAMDMEASLWHRRLSHISEKRLNCLTKKDILPGLKNAKLEKYSHCMAGKQTRVSFKKHTPSRKLELLELVHSDVCGPLKEALDLCFEDKGPSGEKDNSLSEIDPVQMPVHDLDATHNNVQNGEQHNYVGDQQLGDGFDVPLDDDAEEKQEMSQDENMGDAPEPPLVQLKRSNRSKHVNLRYHWIRDALDVKLLELAKIHTDDNGAKMVTKMIPRGNFEAGNLTASSTHIVLHLDSSNLDLELT</sequence>
<feature type="compositionally biased region" description="Acidic residues" evidence="1">
    <location>
        <begin position="349"/>
        <end position="366"/>
    </location>
</feature>
<evidence type="ECO:0000313" key="3">
    <source>
        <dbReference type="EMBL" id="RDX68445.1"/>
    </source>
</evidence>
<feature type="non-terminal residue" evidence="3">
    <location>
        <position position="1"/>
    </location>
</feature>
<evidence type="ECO:0000313" key="4">
    <source>
        <dbReference type="Proteomes" id="UP000257109"/>
    </source>
</evidence>
<evidence type="ECO:0000259" key="2">
    <source>
        <dbReference type="Pfam" id="PF13976"/>
    </source>
</evidence>
<gene>
    <name evidence="3" type="ORF">CR513_52569</name>
</gene>
<dbReference type="PANTHER" id="PTHR42648:SF28">
    <property type="entry name" value="TRANSPOSON-ENCODED PROTEIN WITH RIBONUCLEASE H-LIKE AND RETROVIRUS ZINC FINGER-LIKE DOMAINS"/>
    <property type="match status" value="1"/>
</dbReference>
<feature type="region of interest" description="Disordered" evidence="1">
    <location>
        <begin position="348"/>
        <end position="375"/>
    </location>
</feature>
<dbReference type="EMBL" id="QJKJ01012541">
    <property type="protein sequence ID" value="RDX68445.1"/>
    <property type="molecule type" value="Genomic_DNA"/>
</dbReference>
<dbReference type="PANTHER" id="PTHR42648">
    <property type="entry name" value="TRANSPOSASE, PUTATIVE-RELATED"/>
    <property type="match status" value="1"/>
</dbReference>
<accession>A0A371EQV4</accession>
<feature type="region of interest" description="Disordered" evidence="1">
    <location>
        <begin position="73"/>
        <end position="102"/>
    </location>
</feature>
<proteinExistence type="predicted"/>
<organism evidence="3 4">
    <name type="scientific">Mucuna pruriens</name>
    <name type="common">Velvet bean</name>
    <name type="synonym">Dolichos pruriens</name>
    <dbReference type="NCBI Taxonomy" id="157652"/>
    <lineage>
        <taxon>Eukaryota</taxon>
        <taxon>Viridiplantae</taxon>
        <taxon>Streptophyta</taxon>
        <taxon>Embryophyta</taxon>
        <taxon>Tracheophyta</taxon>
        <taxon>Spermatophyta</taxon>
        <taxon>Magnoliopsida</taxon>
        <taxon>eudicotyledons</taxon>
        <taxon>Gunneridae</taxon>
        <taxon>Pentapetalae</taxon>
        <taxon>rosids</taxon>
        <taxon>fabids</taxon>
        <taxon>Fabales</taxon>
        <taxon>Fabaceae</taxon>
        <taxon>Papilionoideae</taxon>
        <taxon>50 kb inversion clade</taxon>
        <taxon>NPAAA clade</taxon>
        <taxon>indigoferoid/millettioid clade</taxon>
        <taxon>Phaseoleae</taxon>
        <taxon>Mucuna</taxon>
    </lineage>
</organism>
<reference evidence="3" key="1">
    <citation type="submission" date="2018-05" db="EMBL/GenBank/DDBJ databases">
        <title>Draft genome of Mucuna pruriens seed.</title>
        <authorList>
            <person name="Nnadi N.E."/>
            <person name="Vos R."/>
            <person name="Hasami M.H."/>
            <person name="Devisetty U.K."/>
            <person name="Aguiy J.C."/>
        </authorList>
    </citation>
    <scope>NUCLEOTIDE SEQUENCE [LARGE SCALE GENOMIC DNA]</scope>
    <source>
        <strain evidence="3">JCA_2017</strain>
    </source>
</reference>
<dbReference type="InterPro" id="IPR025724">
    <property type="entry name" value="GAG-pre-integrase_dom"/>
</dbReference>
<feature type="domain" description="GAG-pre-integrase" evidence="2">
    <location>
        <begin position="208"/>
        <end position="259"/>
    </location>
</feature>
<evidence type="ECO:0000256" key="1">
    <source>
        <dbReference type="SAM" id="MobiDB-lite"/>
    </source>
</evidence>
<dbReference type="InterPro" id="IPR039537">
    <property type="entry name" value="Retrotran_Ty1/copia-like"/>
</dbReference>
<comment type="caution">
    <text evidence="3">The sequence shown here is derived from an EMBL/GenBank/DDBJ whole genome shotgun (WGS) entry which is preliminary data.</text>
</comment>
<dbReference type="AlphaFoldDB" id="A0A371EQV4"/>